<name>A0A9D4QA75_RHISA</name>
<feature type="region of interest" description="Disordered" evidence="1">
    <location>
        <begin position="32"/>
        <end position="58"/>
    </location>
</feature>
<organism evidence="2 3">
    <name type="scientific">Rhipicephalus sanguineus</name>
    <name type="common">Brown dog tick</name>
    <name type="synonym">Ixodes sanguineus</name>
    <dbReference type="NCBI Taxonomy" id="34632"/>
    <lineage>
        <taxon>Eukaryota</taxon>
        <taxon>Metazoa</taxon>
        <taxon>Ecdysozoa</taxon>
        <taxon>Arthropoda</taxon>
        <taxon>Chelicerata</taxon>
        <taxon>Arachnida</taxon>
        <taxon>Acari</taxon>
        <taxon>Parasitiformes</taxon>
        <taxon>Ixodida</taxon>
        <taxon>Ixodoidea</taxon>
        <taxon>Ixodidae</taxon>
        <taxon>Rhipicephalinae</taxon>
        <taxon>Rhipicephalus</taxon>
        <taxon>Rhipicephalus</taxon>
    </lineage>
</organism>
<evidence type="ECO:0000313" key="2">
    <source>
        <dbReference type="EMBL" id="KAH7972155.1"/>
    </source>
</evidence>
<dbReference type="EMBL" id="JABSTV010001247">
    <property type="protein sequence ID" value="KAH7972155.1"/>
    <property type="molecule type" value="Genomic_DNA"/>
</dbReference>
<dbReference type="Proteomes" id="UP000821837">
    <property type="component" value="Chromosome 11"/>
</dbReference>
<reference evidence="2" key="1">
    <citation type="journal article" date="2020" name="Cell">
        <title>Large-Scale Comparative Analyses of Tick Genomes Elucidate Their Genetic Diversity and Vector Capacities.</title>
        <authorList>
            <consortium name="Tick Genome and Microbiome Consortium (TIGMIC)"/>
            <person name="Jia N."/>
            <person name="Wang J."/>
            <person name="Shi W."/>
            <person name="Du L."/>
            <person name="Sun Y."/>
            <person name="Zhan W."/>
            <person name="Jiang J.F."/>
            <person name="Wang Q."/>
            <person name="Zhang B."/>
            <person name="Ji P."/>
            <person name="Bell-Sakyi L."/>
            <person name="Cui X.M."/>
            <person name="Yuan T.T."/>
            <person name="Jiang B.G."/>
            <person name="Yang W.F."/>
            <person name="Lam T.T."/>
            <person name="Chang Q.C."/>
            <person name="Ding S.J."/>
            <person name="Wang X.J."/>
            <person name="Zhu J.G."/>
            <person name="Ruan X.D."/>
            <person name="Zhao L."/>
            <person name="Wei J.T."/>
            <person name="Ye R.Z."/>
            <person name="Que T.C."/>
            <person name="Du C.H."/>
            <person name="Zhou Y.H."/>
            <person name="Cheng J.X."/>
            <person name="Dai P.F."/>
            <person name="Guo W.B."/>
            <person name="Han X.H."/>
            <person name="Huang E.J."/>
            <person name="Li L.F."/>
            <person name="Wei W."/>
            <person name="Gao Y.C."/>
            <person name="Liu J.Z."/>
            <person name="Shao H.Z."/>
            <person name="Wang X."/>
            <person name="Wang C.C."/>
            <person name="Yang T.C."/>
            <person name="Huo Q.B."/>
            <person name="Li W."/>
            <person name="Chen H.Y."/>
            <person name="Chen S.E."/>
            <person name="Zhou L.G."/>
            <person name="Ni X.B."/>
            <person name="Tian J.H."/>
            <person name="Sheng Y."/>
            <person name="Liu T."/>
            <person name="Pan Y.S."/>
            <person name="Xia L.Y."/>
            <person name="Li J."/>
            <person name="Zhao F."/>
            <person name="Cao W.C."/>
        </authorList>
    </citation>
    <scope>NUCLEOTIDE SEQUENCE</scope>
    <source>
        <strain evidence="2">Rsan-2018</strain>
    </source>
</reference>
<gene>
    <name evidence="2" type="ORF">HPB52_007843</name>
</gene>
<protein>
    <submittedName>
        <fullName evidence="2">Uncharacterized protein</fullName>
    </submittedName>
</protein>
<reference evidence="2" key="2">
    <citation type="submission" date="2021-09" db="EMBL/GenBank/DDBJ databases">
        <authorList>
            <person name="Jia N."/>
            <person name="Wang J."/>
            <person name="Shi W."/>
            <person name="Du L."/>
            <person name="Sun Y."/>
            <person name="Zhan W."/>
            <person name="Jiang J."/>
            <person name="Wang Q."/>
            <person name="Zhang B."/>
            <person name="Ji P."/>
            <person name="Sakyi L.B."/>
            <person name="Cui X."/>
            <person name="Yuan T."/>
            <person name="Jiang B."/>
            <person name="Yang W."/>
            <person name="Lam T.T.-Y."/>
            <person name="Chang Q."/>
            <person name="Ding S."/>
            <person name="Wang X."/>
            <person name="Zhu J."/>
            <person name="Ruan X."/>
            <person name="Zhao L."/>
            <person name="Wei J."/>
            <person name="Que T."/>
            <person name="Du C."/>
            <person name="Cheng J."/>
            <person name="Dai P."/>
            <person name="Han X."/>
            <person name="Huang E."/>
            <person name="Gao Y."/>
            <person name="Liu J."/>
            <person name="Shao H."/>
            <person name="Ye R."/>
            <person name="Li L."/>
            <person name="Wei W."/>
            <person name="Wang X."/>
            <person name="Wang C."/>
            <person name="Huo Q."/>
            <person name="Li W."/>
            <person name="Guo W."/>
            <person name="Chen H."/>
            <person name="Chen S."/>
            <person name="Zhou L."/>
            <person name="Zhou L."/>
            <person name="Ni X."/>
            <person name="Tian J."/>
            <person name="Zhou Y."/>
            <person name="Sheng Y."/>
            <person name="Liu T."/>
            <person name="Pan Y."/>
            <person name="Xia L."/>
            <person name="Li J."/>
            <person name="Zhao F."/>
            <person name="Cao W."/>
        </authorList>
    </citation>
    <scope>NUCLEOTIDE SEQUENCE</scope>
    <source>
        <strain evidence="2">Rsan-2018</strain>
        <tissue evidence="2">Larvae</tissue>
    </source>
</reference>
<dbReference type="AlphaFoldDB" id="A0A9D4QA75"/>
<evidence type="ECO:0000256" key="1">
    <source>
        <dbReference type="SAM" id="MobiDB-lite"/>
    </source>
</evidence>
<feature type="compositionally biased region" description="Low complexity" evidence="1">
    <location>
        <begin position="32"/>
        <end position="49"/>
    </location>
</feature>
<comment type="caution">
    <text evidence="2">The sequence shown here is derived from an EMBL/GenBank/DDBJ whole genome shotgun (WGS) entry which is preliminary data.</text>
</comment>
<sequence length="261" mass="27970">MGPLGGGAAWDVSVSAPPTDVDLLAAGIGQAGTSTTTPGISSTSTKTPGRAPVAGGRPRTAEPVKWLTFAKYRPWYDPQSKRIAGQLCGLYHEIFFNVMLPKLRAQKPKKQCPPGLQAVRTAGNITLPDYVQRVLSLGPKFAVEPRKTAPELLSMARCIGRAAPDSEGVRCVSECVDVLCRRKPVANQQPVQQAQQFLRDSSLSVLPADKKGGFVVLTEGYLTAAICDGRDLTNAKLANVHKQTGRCQPKCDSFFWPAAVL</sequence>
<evidence type="ECO:0000313" key="3">
    <source>
        <dbReference type="Proteomes" id="UP000821837"/>
    </source>
</evidence>
<accession>A0A9D4QA75</accession>
<proteinExistence type="predicted"/>
<keyword evidence="3" id="KW-1185">Reference proteome</keyword>